<dbReference type="STRING" id="1220188.A0A4S3JM35"/>
<protein>
    <recommendedName>
        <fullName evidence="4">Reverse transcriptase domain-containing protein</fullName>
    </recommendedName>
</protein>
<dbReference type="PANTHER" id="PTHR37015">
    <property type="entry name" value="REVERSE TRANSCRIPTASE DOMAIN-CONTAINING PROTEIN"/>
    <property type="match status" value="1"/>
</dbReference>
<feature type="compositionally biased region" description="Basic and acidic residues" evidence="1">
    <location>
        <begin position="586"/>
        <end position="595"/>
    </location>
</feature>
<dbReference type="AlphaFoldDB" id="A0A4S3JM35"/>
<evidence type="ECO:0000313" key="3">
    <source>
        <dbReference type="Proteomes" id="UP000308092"/>
    </source>
</evidence>
<organism evidence="2 3">
    <name type="scientific">Aspergillus tanneri</name>
    <dbReference type="NCBI Taxonomy" id="1220188"/>
    <lineage>
        <taxon>Eukaryota</taxon>
        <taxon>Fungi</taxon>
        <taxon>Dikarya</taxon>
        <taxon>Ascomycota</taxon>
        <taxon>Pezizomycotina</taxon>
        <taxon>Eurotiomycetes</taxon>
        <taxon>Eurotiomycetidae</taxon>
        <taxon>Eurotiales</taxon>
        <taxon>Aspergillaceae</taxon>
        <taxon>Aspergillus</taxon>
        <taxon>Aspergillus subgen. Circumdati</taxon>
    </lineage>
</organism>
<dbReference type="Proteomes" id="UP000308092">
    <property type="component" value="Unassembled WGS sequence"/>
</dbReference>
<reference evidence="2 3" key="1">
    <citation type="submission" date="2019-03" db="EMBL/GenBank/DDBJ databases">
        <title>The genome sequence of a newly discovered highly antifungal drug resistant Aspergillus species, Aspergillus tanneri NIH 1004.</title>
        <authorList>
            <person name="Mounaud S."/>
            <person name="Singh I."/>
            <person name="Joardar V."/>
            <person name="Pakala S."/>
            <person name="Pakala S."/>
            <person name="Venepally P."/>
            <person name="Hoover J."/>
            <person name="Nierman W."/>
            <person name="Chung J."/>
            <person name="Losada L."/>
        </authorList>
    </citation>
    <scope>NUCLEOTIDE SEQUENCE [LARGE SCALE GENOMIC DNA]</scope>
    <source>
        <strain evidence="2 3">NIH1004</strain>
    </source>
</reference>
<dbReference type="PANTHER" id="PTHR37015:SF2">
    <property type="entry name" value="REVERSE TRANSCRIPTASE DOMAIN-CONTAINING PROTEIN"/>
    <property type="match status" value="1"/>
</dbReference>
<name>A0A4S3JM35_9EURO</name>
<gene>
    <name evidence="2" type="ORF">EYZ11_003979</name>
</gene>
<proteinExistence type="predicted"/>
<evidence type="ECO:0000313" key="2">
    <source>
        <dbReference type="EMBL" id="THC96535.1"/>
    </source>
</evidence>
<evidence type="ECO:0008006" key="4">
    <source>
        <dbReference type="Google" id="ProtNLM"/>
    </source>
</evidence>
<dbReference type="EMBL" id="SOSA01000109">
    <property type="protein sequence ID" value="THC96535.1"/>
    <property type="molecule type" value="Genomic_DNA"/>
</dbReference>
<dbReference type="CDD" id="cd01709">
    <property type="entry name" value="RT_like_1"/>
    <property type="match status" value="1"/>
</dbReference>
<dbReference type="VEuPathDB" id="FungiDB:EYZ11_003979"/>
<evidence type="ECO:0000256" key="1">
    <source>
        <dbReference type="SAM" id="MobiDB-lite"/>
    </source>
</evidence>
<comment type="caution">
    <text evidence="2">The sequence shown here is derived from an EMBL/GenBank/DDBJ whole genome shotgun (WGS) entry which is preliminary data.</text>
</comment>
<keyword evidence="3" id="KW-1185">Reference proteome</keyword>
<feature type="region of interest" description="Disordered" evidence="1">
    <location>
        <begin position="584"/>
        <end position="614"/>
    </location>
</feature>
<accession>A0A4S3JM35</accession>
<sequence length="918" mass="105527">MAATGALPQTLQSITDIKIGELSKQRDLFKKQHSEILRAAGDAVDLRSKARVLLEGVTRLKGSPSDAFDKEDLDLDVSDPALQAAGVEDGSERAAHVNIRRFLLQSRYDPSVSDRSLQEWVDDLERELQYLQLRHEHASFYSTLVTEWLASLEDDRTGTTEEEDGEAVGRAEMHEQRETWENLVFTAGDVQRDGIQSYLDRLFMRTDLSQQALKELREKIKAFGEELASKQTWFDANGLQGVSRALLRADLLSKEKTAILKEFMRNSAVAQEVADVLNMRLAALESWQWPAEGIPVEMRRHLNGKYRIFMDEDLLDALLLQYLGMQWAVTFRSAFSAFQESRAWKVRRPYIPKRVRRQFKHFREANGRTLWSGTRSVVAERQKTYEKNYFMTQLPSSLDLDAPGYGDDSDDGVVVEEQKRQTALEAKHSLLHLLITESLLYTTQHGEFTALRSDFQWFGPSLPHPTMLTVLAYFGVPSPWLRFFETFLQAPLRFTQDGPDAAVRIRQRGIPMSHMLSDCFGEVVLFCMDYAVNTRTHGAYLYRLHDDFWFWGHEKTCVHAWTTMTEFARVMGLEFNAEKTGTVRFASEKKQKKEETEEEDEDTPNPDHPPSPDIPLPTGDIRWGFLKLDAQEGRFVIDQEQVDQHIVELRRQMSACTSVFAWVQAWNSYFGRFFANNFGKPAVCFGREHIDMAIATLSRIERALFPDCTSGATDHLRRRIADRFDRHDLPEGFFYFPVEFGGLELLNPYIPLLAMREDIRQTPQGRLRRARLDDEKEYQAAKEHFEQAEVESPEASQRDGPVDADESVAFLSLDEYTRYAESLSVPLLQAYRDLTRVPDEVGVNQTQRLRAHQMSLADATCGPVSQSFDEMTPYWRWTAELYQGEMVRRYGGLAAVNREFMPLGVVKTLKEGKMRWQG</sequence>